<dbReference type="EMBL" id="LGEM01000094">
    <property type="protein sequence ID" value="KUP96318.1"/>
    <property type="molecule type" value="Genomic_DNA"/>
</dbReference>
<sequence>MEEQPGHDAARTNQARSEPLPATPQSPPGQRAVRRNEELGTSGAEVEETDSGRRGGSPRSAVGAGIPAAEAPQDAPGIQATRAGPGDPRQVTTVANAVPGKPDGEVDTRPDQPASGTETP</sequence>
<dbReference type="AlphaFoldDB" id="A0A147KGD7"/>
<dbReference type="OrthoDB" id="3436734at2"/>
<protein>
    <submittedName>
        <fullName evidence="2">Uncharacterized protein</fullName>
    </submittedName>
</protein>
<organism evidence="2 3">
    <name type="scientific">Thermobifida cellulosilytica TB100</name>
    <dbReference type="NCBI Taxonomy" id="665004"/>
    <lineage>
        <taxon>Bacteria</taxon>
        <taxon>Bacillati</taxon>
        <taxon>Actinomycetota</taxon>
        <taxon>Actinomycetes</taxon>
        <taxon>Streptosporangiales</taxon>
        <taxon>Nocardiopsidaceae</taxon>
        <taxon>Thermobifida</taxon>
    </lineage>
</organism>
<keyword evidence="3" id="KW-1185">Reference proteome</keyword>
<feature type="compositionally biased region" description="Basic and acidic residues" evidence="1">
    <location>
        <begin position="1"/>
        <end position="10"/>
    </location>
</feature>
<dbReference type="Proteomes" id="UP000074382">
    <property type="component" value="Unassembled WGS sequence"/>
</dbReference>
<name>A0A147KGD7_THECS</name>
<dbReference type="STRING" id="665004.AC529_12850"/>
<feature type="region of interest" description="Disordered" evidence="1">
    <location>
        <begin position="1"/>
        <end position="120"/>
    </location>
</feature>
<comment type="caution">
    <text evidence="2">The sequence shown here is derived from an EMBL/GenBank/DDBJ whole genome shotgun (WGS) entry which is preliminary data.</text>
</comment>
<dbReference type="PATRIC" id="fig|665004.4.peg.388"/>
<evidence type="ECO:0000313" key="3">
    <source>
        <dbReference type="Proteomes" id="UP000074382"/>
    </source>
</evidence>
<dbReference type="RefSeq" id="WP_068753176.1">
    <property type="nucleotide sequence ID" value="NZ_KQ950180.1"/>
</dbReference>
<proteinExistence type="predicted"/>
<gene>
    <name evidence="2" type="ORF">AC529_12850</name>
</gene>
<evidence type="ECO:0000313" key="2">
    <source>
        <dbReference type="EMBL" id="KUP96318.1"/>
    </source>
</evidence>
<reference evidence="3" key="1">
    <citation type="journal article" date="2017" name="Acta Aliment.">
        <title>Plant polysaccharide degrading enzyme system of Thermpbifida cellulosilytica TB100 revealed by de novo genome project data.</title>
        <authorList>
            <person name="Toth A."/>
            <person name="Baka E."/>
            <person name="Luzics S."/>
            <person name="Bata-Vidacs I."/>
            <person name="Nagy I."/>
            <person name="Balint B."/>
            <person name="Herceg R."/>
            <person name="Olasz F."/>
            <person name="Wilk T."/>
            <person name="Nagy T."/>
            <person name="Kriszt B."/>
            <person name="Nagy I."/>
            <person name="Kukolya J."/>
        </authorList>
    </citation>
    <scope>NUCLEOTIDE SEQUENCE [LARGE SCALE GENOMIC DNA]</scope>
    <source>
        <strain evidence="3">TB100</strain>
    </source>
</reference>
<evidence type="ECO:0000256" key="1">
    <source>
        <dbReference type="SAM" id="MobiDB-lite"/>
    </source>
</evidence>
<accession>A0A147KGD7</accession>